<evidence type="ECO:0000256" key="1">
    <source>
        <dbReference type="PROSITE-ProRule" id="PRU00182"/>
    </source>
</evidence>
<dbReference type="GO" id="GO:0003723">
    <property type="term" value="F:RNA binding"/>
    <property type="evidence" value="ECO:0007669"/>
    <property type="project" value="UniProtKB-KW"/>
</dbReference>
<feature type="compositionally biased region" description="Basic residues" evidence="2">
    <location>
        <begin position="111"/>
        <end position="120"/>
    </location>
</feature>
<name>A0A7S3E6T4_9RHOD</name>
<gene>
    <name evidence="4" type="ORF">RMAR00112_LOCUS620</name>
    <name evidence="5" type="ORF">RMAR00112_LOCUS621</name>
</gene>
<protein>
    <recommendedName>
        <fullName evidence="6">RNA-binding S4 domain-containing protein</fullName>
    </recommendedName>
</protein>
<evidence type="ECO:0000256" key="3">
    <source>
        <dbReference type="SAM" id="SignalP"/>
    </source>
</evidence>
<evidence type="ECO:0000313" key="5">
    <source>
        <dbReference type="EMBL" id="CAE0032681.1"/>
    </source>
</evidence>
<reference evidence="4" key="1">
    <citation type="submission" date="2021-01" db="EMBL/GenBank/DDBJ databases">
        <authorList>
            <person name="Corre E."/>
            <person name="Pelletier E."/>
            <person name="Niang G."/>
            <person name="Scheremetjew M."/>
            <person name="Finn R."/>
            <person name="Kale V."/>
            <person name="Holt S."/>
            <person name="Cochrane G."/>
            <person name="Meng A."/>
            <person name="Brown T."/>
            <person name="Cohen L."/>
        </authorList>
    </citation>
    <scope>NUCLEOTIDE SEQUENCE</scope>
    <source>
        <strain evidence="4">CCMP 769</strain>
    </source>
</reference>
<dbReference type="CDD" id="cd00165">
    <property type="entry name" value="S4"/>
    <property type="match status" value="1"/>
</dbReference>
<dbReference type="Gene3D" id="3.10.290.10">
    <property type="entry name" value="RNA-binding S4 domain"/>
    <property type="match status" value="1"/>
</dbReference>
<organism evidence="4">
    <name type="scientific">Rhodosorus marinus</name>
    <dbReference type="NCBI Taxonomy" id="101924"/>
    <lineage>
        <taxon>Eukaryota</taxon>
        <taxon>Rhodophyta</taxon>
        <taxon>Stylonematophyceae</taxon>
        <taxon>Stylonematales</taxon>
        <taxon>Stylonemataceae</taxon>
        <taxon>Rhodosorus</taxon>
    </lineage>
</organism>
<feature type="region of interest" description="Disordered" evidence="2">
    <location>
        <begin position="108"/>
        <end position="161"/>
    </location>
</feature>
<dbReference type="InterPro" id="IPR036986">
    <property type="entry name" value="S4_RNA-bd_sf"/>
</dbReference>
<feature type="signal peptide" evidence="3">
    <location>
        <begin position="1"/>
        <end position="22"/>
    </location>
</feature>
<keyword evidence="1" id="KW-0694">RNA-binding</keyword>
<dbReference type="AlphaFoldDB" id="A0A7S3E6T4"/>
<feature type="chain" id="PRO_5036212100" description="RNA-binding S4 domain-containing protein" evidence="3">
    <location>
        <begin position="23"/>
        <end position="174"/>
    </location>
</feature>
<proteinExistence type="predicted"/>
<dbReference type="EMBL" id="HBHW01000790">
    <property type="protein sequence ID" value="CAE0032681.1"/>
    <property type="molecule type" value="Transcribed_RNA"/>
</dbReference>
<evidence type="ECO:0000256" key="2">
    <source>
        <dbReference type="SAM" id="MobiDB-lite"/>
    </source>
</evidence>
<evidence type="ECO:0000313" key="4">
    <source>
        <dbReference type="EMBL" id="CAE0032680.1"/>
    </source>
</evidence>
<dbReference type="SUPFAM" id="SSF55174">
    <property type="entry name" value="Alpha-L RNA-binding motif"/>
    <property type="match status" value="1"/>
</dbReference>
<evidence type="ECO:0008006" key="6">
    <source>
        <dbReference type="Google" id="ProtNLM"/>
    </source>
</evidence>
<accession>A0A7S3E6T4</accession>
<dbReference type="PROSITE" id="PS50889">
    <property type="entry name" value="S4"/>
    <property type="match status" value="1"/>
</dbReference>
<sequence>MAPASFAVSMLCGVLQDGLICAENLAFVATCECAASQPVLPENQKLLNALKVFKIAASDTCEYLIRAGRVEVNGNVIKDSKFAVNARKDKIVVNGGWINSKQSIDLLERTKPKKGKKKKKTEPEPVTDQDVDILPRGQRDFRSSKYVDGSPSSPMPRGRDVSKLLTLLFSKSFP</sequence>
<keyword evidence="3" id="KW-0732">Signal</keyword>
<dbReference type="EMBL" id="HBHW01000789">
    <property type="protein sequence ID" value="CAE0032680.1"/>
    <property type="molecule type" value="Transcribed_RNA"/>
</dbReference>